<protein>
    <submittedName>
        <fullName evidence="2">Uncharacterized protein</fullName>
    </submittedName>
</protein>
<dbReference type="STRING" id="74649.A0A2P6SBV6"/>
<reference evidence="2 3" key="1">
    <citation type="journal article" date="2018" name="Nat. Genet.">
        <title>The Rosa genome provides new insights in the design of modern roses.</title>
        <authorList>
            <person name="Bendahmane M."/>
        </authorList>
    </citation>
    <scope>NUCLEOTIDE SEQUENCE [LARGE SCALE GENOMIC DNA]</scope>
    <source>
        <strain evidence="3">cv. Old Blush</strain>
    </source>
</reference>
<gene>
    <name evidence="2" type="ORF">RchiOBHm_Chr1g0332491</name>
</gene>
<keyword evidence="3" id="KW-1185">Reference proteome</keyword>
<dbReference type="Gramene" id="PRQ56139">
    <property type="protein sequence ID" value="PRQ56139"/>
    <property type="gene ID" value="RchiOBHm_Chr1g0332491"/>
</dbReference>
<proteinExistence type="predicted"/>
<feature type="region of interest" description="Disordered" evidence="1">
    <location>
        <begin position="71"/>
        <end position="96"/>
    </location>
</feature>
<dbReference type="AlphaFoldDB" id="A0A2P6SBV6"/>
<feature type="compositionally biased region" description="Polar residues" evidence="1">
    <location>
        <begin position="71"/>
        <end position="93"/>
    </location>
</feature>
<name>A0A2P6SBV6_ROSCH</name>
<dbReference type="EMBL" id="PDCK01000039">
    <property type="protein sequence ID" value="PRQ56139.1"/>
    <property type="molecule type" value="Genomic_DNA"/>
</dbReference>
<evidence type="ECO:0000313" key="2">
    <source>
        <dbReference type="EMBL" id="PRQ56139.1"/>
    </source>
</evidence>
<dbReference type="Proteomes" id="UP000238479">
    <property type="component" value="Chromosome 1"/>
</dbReference>
<evidence type="ECO:0000313" key="3">
    <source>
        <dbReference type="Proteomes" id="UP000238479"/>
    </source>
</evidence>
<evidence type="ECO:0000256" key="1">
    <source>
        <dbReference type="SAM" id="MobiDB-lite"/>
    </source>
</evidence>
<comment type="caution">
    <text evidence="2">The sequence shown here is derived from an EMBL/GenBank/DDBJ whole genome shotgun (WGS) entry which is preliminary data.</text>
</comment>
<accession>A0A2P6SBV6</accession>
<sequence>MDPVNKSFSLASSVPAPKLVSGSFNISNGSKQFYRVVHEPDGRDYDQTTFVNSKFQDMGLSSATKASSITVEDASSTRNLTGLPSSTRASSIPDSGWRPRGVFVVHLQEHLPL</sequence>
<organism evidence="2 3">
    <name type="scientific">Rosa chinensis</name>
    <name type="common">China rose</name>
    <dbReference type="NCBI Taxonomy" id="74649"/>
    <lineage>
        <taxon>Eukaryota</taxon>
        <taxon>Viridiplantae</taxon>
        <taxon>Streptophyta</taxon>
        <taxon>Embryophyta</taxon>
        <taxon>Tracheophyta</taxon>
        <taxon>Spermatophyta</taxon>
        <taxon>Magnoliopsida</taxon>
        <taxon>eudicotyledons</taxon>
        <taxon>Gunneridae</taxon>
        <taxon>Pentapetalae</taxon>
        <taxon>rosids</taxon>
        <taxon>fabids</taxon>
        <taxon>Rosales</taxon>
        <taxon>Rosaceae</taxon>
        <taxon>Rosoideae</taxon>
        <taxon>Rosoideae incertae sedis</taxon>
        <taxon>Rosa</taxon>
    </lineage>
</organism>